<feature type="domain" description="Tyr recombinase" evidence="6">
    <location>
        <begin position="133"/>
        <end position="325"/>
    </location>
</feature>
<dbReference type="InterPro" id="IPR002104">
    <property type="entry name" value="Integrase_catalytic"/>
</dbReference>
<dbReference type="Pfam" id="PF14659">
    <property type="entry name" value="Phage_int_SAM_3"/>
    <property type="match status" value="1"/>
</dbReference>
<feature type="domain" description="Core-binding (CB)" evidence="7">
    <location>
        <begin position="28"/>
        <end position="110"/>
    </location>
</feature>
<dbReference type="GO" id="GO:0015074">
    <property type="term" value="P:DNA integration"/>
    <property type="evidence" value="ECO:0007669"/>
    <property type="project" value="UniProtKB-KW"/>
</dbReference>
<comment type="caution">
    <text evidence="8">The sequence shown here is derived from an EMBL/GenBank/DDBJ whole genome shotgun (WGS) entry which is preliminary data.</text>
</comment>
<dbReference type="PROSITE" id="PS51900">
    <property type="entry name" value="CB"/>
    <property type="match status" value="1"/>
</dbReference>
<keyword evidence="3 5" id="KW-0238">DNA-binding</keyword>
<dbReference type="Pfam" id="PF00589">
    <property type="entry name" value="Phage_integrase"/>
    <property type="match status" value="1"/>
</dbReference>
<organism evidence="8 9">
    <name type="scientific">Thomasclavelia ramosa</name>
    <dbReference type="NCBI Taxonomy" id="1547"/>
    <lineage>
        <taxon>Bacteria</taxon>
        <taxon>Bacillati</taxon>
        <taxon>Bacillota</taxon>
        <taxon>Erysipelotrichia</taxon>
        <taxon>Erysipelotrichales</taxon>
        <taxon>Coprobacillaceae</taxon>
        <taxon>Thomasclavelia</taxon>
    </lineage>
</organism>
<dbReference type="InterPro" id="IPR050090">
    <property type="entry name" value="Tyrosine_recombinase_XerCD"/>
</dbReference>
<dbReference type="Proteomes" id="UP000261032">
    <property type="component" value="Unassembled WGS sequence"/>
</dbReference>
<dbReference type="Gene3D" id="1.10.150.130">
    <property type="match status" value="1"/>
</dbReference>
<dbReference type="Gene3D" id="1.10.443.10">
    <property type="entry name" value="Intergrase catalytic core"/>
    <property type="match status" value="1"/>
</dbReference>
<dbReference type="PANTHER" id="PTHR30349:SF64">
    <property type="entry name" value="PROPHAGE INTEGRASE INTD-RELATED"/>
    <property type="match status" value="1"/>
</dbReference>
<sequence length="373" mass="44543">MKIMMKKLIECTPKMSTFFVGGKVMNKIKFNEIINEYLSFKRMYVRHNTMISYEERINNYILPYFADCDIFSITKEDIINWQKDLFEKGVSIKYINKIRPVLHNIFSYLCDYHGCDNNPVTHVPRLRDNSPYEEMDFWEFEEFKKFAKSIDDPLYYRFFMFLYYTGARKGEARAMTWKQIDFKNNLITISRSLERRKDKNGNYIINRPKNGHSRTIMLNSELRDVLLTYYSERKRHFDFDEKEYLFGIKKPLADSTIENRKNKYCDKSGVKKIRIHDFRHSNVSLLVSLGADICVICSRLGHKDRNQTLNRYSHMFPSKEGEIVDKIDNQASIYNSYSVTLANIIVDFLEKINQLKNLEEKDIIMIEQIKKIM</sequence>
<dbReference type="RefSeq" id="WP_117582465.1">
    <property type="nucleotide sequence ID" value="NZ_JAQETN010000030.1"/>
</dbReference>
<evidence type="ECO:0000256" key="2">
    <source>
        <dbReference type="ARBA" id="ARBA00022908"/>
    </source>
</evidence>
<dbReference type="EMBL" id="QUSL01000037">
    <property type="protein sequence ID" value="RGD79312.1"/>
    <property type="molecule type" value="Genomic_DNA"/>
</dbReference>
<evidence type="ECO:0000256" key="4">
    <source>
        <dbReference type="ARBA" id="ARBA00023172"/>
    </source>
</evidence>
<dbReference type="GO" id="GO:0003677">
    <property type="term" value="F:DNA binding"/>
    <property type="evidence" value="ECO:0007669"/>
    <property type="project" value="UniProtKB-UniRule"/>
</dbReference>
<dbReference type="AlphaFoldDB" id="A0A3E3E999"/>
<dbReference type="GO" id="GO:0006310">
    <property type="term" value="P:DNA recombination"/>
    <property type="evidence" value="ECO:0007669"/>
    <property type="project" value="UniProtKB-KW"/>
</dbReference>
<dbReference type="InterPro" id="IPR044068">
    <property type="entry name" value="CB"/>
</dbReference>
<protein>
    <submittedName>
        <fullName evidence="8">Site-specific integrase</fullName>
    </submittedName>
</protein>
<reference evidence="8 9" key="1">
    <citation type="submission" date="2018-08" db="EMBL/GenBank/DDBJ databases">
        <title>A genome reference for cultivated species of the human gut microbiota.</title>
        <authorList>
            <person name="Zou Y."/>
            <person name="Xue W."/>
            <person name="Luo G."/>
        </authorList>
    </citation>
    <scope>NUCLEOTIDE SEQUENCE [LARGE SCALE GENOMIC DNA]</scope>
    <source>
        <strain evidence="8 9">OM06-4</strain>
    </source>
</reference>
<dbReference type="InterPro" id="IPR013762">
    <property type="entry name" value="Integrase-like_cat_sf"/>
</dbReference>
<dbReference type="CDD" id="cd01189">
    <property type="entry name" value="INT_ICEBs1_C_like"/>
    <property type="match status" value="1"/>
</dbReference>
<evidence type="ECO:0000313" key="8">
    <source>
        <dbReference type="EMBL" id="RGD79312.1"/>
    </source>
</evidence>
<comment type="similarity">
    <text evidence="1">Belongs to the 'phage' integrase family.</text>
</comment>
<dbReference type="PANTHER" id="PTHR30349">
    <property type="entry name" value="PHAGE INTEGRASE-RELATED"/>
    <property type="match status" value="1"/>
</dbReference>
<evidence type="ECO:0000259" key="6">
    <source>
        <dbReference type="PROSITE" id="PS51898"/>
    </source>
</evidence>
<evidence type="ECO:0000256" key="3">
    <source>
        <dbReference type="ARBA" id="ARBA00023125"/>
    </source>
</evidence>
<evidence type="ECO:0000256" key="5">
    <source>
        <dbReference type="PROSITE-ProRule" id="PRU01248"/>
    </source>
</evidence>
<dbReference type="PROSITE" id="PS51898">
    <property type="entry name" value="TYR_RECOMBINASE"/>
    <property type="match status" value="1"/>
</dbReference>
<evidence type="ECO:0000259" key="7">
    <source>
        <dbReference type="PROSITE" id="PS51900"/>
    </source>
</evidence>
<dbReference type="InterPro" id="IPR010998">
    <property type="entry name" value="Integrase_recombinase_N"/>
</dbReference>
<dbReference type="InterPro" id="IPR011010">
    <property type="entry name" value="DNA_brk_join_enz"/>
</dbReference>
<gene>
    <name evidence="8" type="ORF">DXB93_16205</name>
</gene>
<dbReference type="SUPFAM" id="SSF56349">
    <property type="entry name" value="DNA breaking-rejoining enzymes"/>
    <property type="match status" value="1"/>
</dbReference>
<dbReference type="InterPro" id="IPR004107">
    <property type="entry name" value="Integrase_SAM-like_N"/>
</dbReference>
<keyword evidence="2" id="KW-0229">DNA integration</keyword>
<keyword evidence="4" id="KW-0233">DNA recombination</keyword>
<accession>A0A3E3E999</accession>
<name>A0A3E3E999_9FIRM</name>
<evidence type="ECO:0000256" key="1">
    <source>
        <dbReference type="ARBA" id="ARBA00008857"/>
    </source>
</evidence>
<proteinExistence type="inferred from homology"/>
<evidence type="ECO:0000313" key="9">
    <source>
        <dbReference type="Proteomes" id="UP000261032"/>
    </source>
</evidence>